<feature type="domain" description="DUF6699" evidence="2">
    <location>
        <begin position="61"/>
        <end position="148"/>
    </location>
</feature>
<dbReference type="AlphaFoldDB" id="A0A8H6LY73"/>
<name>A0A8H6LY73_9AGAR</name>
<evidence type="ECO:0000259" key="2">
    <source>
        <dbReference type="Pfam" id="PF20415"/>
    </source>
</evidence>
<accession>A0A8H6LY73</accession>
<dbReference type="OrthoDB" id="2783256at2759"/>
<protein>
    <recommendedName>
        <fullName evidence="2">DUF6699 domain-containing protein</fullName>
    </recommendedName>
</protein>
<gene>
    <name evidence="3" type="ORF">DFP72DRAFT_920799</name>
</gene>
<sequence length="245" mass="27291">MSFASSSFLRIPAHMPPATPSSAPPPLGSSSPIAMTVQLPSLPQEPYILHPLLELSPSPAIQWDVRTSPLTIQMAYHSSRSQTQRRSAAWTPNACFARWWHEPATSPPVQSLTIRVEGCQENIIFVHPGHSGTQFVTILDVVSCVYGAPRCAFGARDCSCCSRYTSVGWSEGHDETPMPPQFAQNSLLFALEPDAHSRDANMYTQEGRRFRRPESLPRDDGIVLWRWRGLSASTLERDVWTLYLA</sequence>
<proteinExistence type="predicted"/>
<organism evidence="3 4">
    <name type="scientific">Ephemerocybe angulata</name>
    <dbReference type="NCBI Taxonomy" id="980116"/>
    <lineage>
        <taxon>Eukaryota</taxon>
        <taxon>Fungi</taxon>
        <taxon>Dikarya</taxon>
        <taxon>Basidiomycota</taxon>
        <taxon>Agaricomycotina</taxon>
        <taxon>Agaricomycetes</taxon>
        <taxon>Agaricomycetidae</taxon>
        <taxon>Agaricales</taxon>
        <taxon>Agaricineae</taxon>
        <taxon>Psathyrellaceae</taxon>
        <taxon>Ephemerocybe</taxon>
    </lineage>
</organism>
<reference evidence="3 4" key="1">
    <citation type="submission" date="2020-07" db="EMBL/GenBank/DDBJ databases">
        <title>Comparative genomics of pyrophilous fungi reveals a link between fire events and developmental genes.</title>
        <authorList>
            <consortium name="DOE Joint Genome Institute"/>
            <person name="Steindorff A.S."/>
            <person name="Carver A."/>
            <person name="Calhoun S."/>
            <person name="Stillman K."/>
            <person name="Liu H."/>
            <person name="Lipzen A."/>
            <person name="Pangilinan J."/>
            <person name="Labutti K."/>
            <person name="Bruns T.D."/>
            <person name="Grigoriev I.V."/>
        </authorList>
    </citation>
    <scope>NUCLEOTIDE SEQUENCE [LARGE SCALE GENOMIC DNA]</scope>
    <source>
        <strain evidence="3 4">CBS 144469</strain>
    </source>
</reference>
<dbReference type="InterPro" id="IPR046522">
    <property type="entry name" value="DUF6699"/>
</dbReference>
<evidence type="ECO:0000313" key="3">
    <source>
        <dbReference type="EMBL" id="KAF6747200.1"/>
    </source>
</evidence>
<keyword evidence="4" id="KW-1185">Reference proteome</keyword>
<evidence type="ECO:0000313" key="4">
    <source>
        <dbReference type="Proteomes" id="UP000521943"/>
    </source>
</evidence>
<dbReference type="Proteomes" id="UP000521943">
    <property type="component" value="Unassembled WGS sequence"/>
</dbReference>
<dbReference type="EMBL" id="JACGCI010000084">
    <property type="protein sequence ID" value="KAF6747200.1"/>
    <property type="molecule type" value="Genomic_DNA"/>
</dbReference>
<evidence type="ECO:0000256" key="1">
    <source>
        <dbReference type="SAM" id="MobiDB-lite"/>
    </source>
</evidence>
<dbReference type="Pfam" id="PF20415">
    <property type="entry name" value="DUF6699"/>
    <property type="match status" value="1"/>
</dbReference>
<comment type="caution">
    <text evidence="3">The sequence shown here is derived from an EMBL/GenBank/DDBJ whole genome shotgun (WGS) entry which is preliminary data.</text>
</comment>
<feature type="compositionally biased region" description="Pro residues" evidence="1">
    <location>
        <begin position="14"/>
        <end position="27"/>
    </location>
</feature>
<feature type="region of interest" description="Disordered" evidence="1">
    <location>
        <begin position="14"/>
        <end position="34"/>
    </location>
</feature>